<evidence type="ECO:0000259" key="4">
    <source>
        <dbReference type="Pfam" id="PF25021"/>
    </source>
</evidence>
<dbReference type="GO" id="GO:0061630">
    <property type="term" value="F:ubiquitin protein ligase activity"/>
    <property type="evidence" value="ECO:0007669"/>
    <property type="project" value="TreeGrafter"/>
</dbReference>
<evidence type="ECO:0000256" key="1">
    <source>
        <dbReference type="ARBA" id="ARBA00022737"/>
    </source>
</evidence>
<dbReference type="PANTHER" id="PTHR24104:SF59">
    <property type="entry name" value="TRIPARTITE MOTIF-CONTAINING PROTEIN 2-LIKE"/>
    <property type="match status" value="1"/>
</dbReference>
<dbReference type="AlphaFoldDB" id="A0AAW2ZNZ7"/>
<dbReference type="CDD" id="cd14953">
    <property type="entry name" value="NHL_like_1"/>
    <property type="match status" value="1"/>
</dbReference>
<dbReference type="Gene3D" id="2.120.10.30">
    <property type="entry name" value="TolB, C-terminal domain"/>
    <property type="match status" value="4"/>
</dbReference>
<organism evidence="5 6">
    <name type="scientific">Acrasis kona</name>
    <dbReference type="NCBI Taxonomy" id="1008807"/>
    <lineage>
        <taxon>Eukaryota</taxon>
        <taxon>Discoba</taxon>
        <taxon>Heterolobosea</taxon>
        <taxon>Tetramitia</taxon>
        <taxon>Eutetramitia</taxon>
        <taxon>Acrasidae</taxon>
        <taxon>Acrasis</taxon>
    </lineage>
</organism>
<dbReference type="Proteomes" id="UP001431209">
    <property type="component" value="Unassembled WGS sequence"/>
</dbReference>
<sequence length="387" mass="40483">MKLVYLLASLAVLLSFAVCNTLTITTVAGFTSSEGYSGDNGPATNAQLNGPRGIHVAPNGEVYIADGSNHRVRKISANGVITTVAGTGVQGFSGDNGQATSAQLDTPYNLNTSPTGELIIVDRNNHRIRSVSSAGVITTIVGSGIQGFSGDNGLATNASLNFPRFIAYTSSGDMIITDTENHRIRRVFTNGTIVTIAGRGIAGFSGDNGLATLAQLNTPRVIRVNSAGEFIFTDSLNNRIRRISTDGIITTIAGSGAANFSGDGGSPLNAQFNNPRGLTLTSSGSIIVSDRSNHRIRLIENNVVNTIAGVGTPGFSGDNGDARQAQLNFPWGVAVAPNGNIFIADRQNNRVRMLTLRSPTPTPSSASYLSQKNTIFLVCLGLLLVLM</sequence>
<keyword evidence="3" id="KW-0732">Signal</keyword>
<dbReference type="PROSITE" id="PS51125">
    <property type="entry name" value="NHL"/>
    <property type="match status" value="3"/>
</dbReference>
<dbReference type="PANTHER" id="PTHR24104">
    <property type="entry name" value="E3 UBIQUITIN-PROTEIN LIGASE NHLRC1-RELATED"/>
    <property type="match status" value="1"/>
</dbReference>
<dbReference type="Pfam" id="PF01436">
    <property type="entry name" value="NHL"/>
    <property type="match status" value="3"/>
</dbReference>
<feature type="repeat" description="NHL" evidence="2">
    <location>
        <begin position="314"/>
        <end position="357"/>
    </location>
</feature>
<comment type="caution">
    <text evidence="5">The sequence shown here is derived from an EMBL/GenBank/DDBJ whole genome shotgun (WGS) entry which is preliminary data.</text>
</comment>
<feature type="signal peptide" evidence="3">
    <location>
        <begin position="1"/>
        <end position="19"/>
    </location>
</feature>
<keyword evidence="6" id="KW-1185">Reference proteome</keyword>
<feature type="chain" id="PRO_5043755456" evidence="3">
    <location>
        <begin position="20"/>
        <end position="387"/>
    </location>
</feature>
<evidence type="ECO:0000313" key="5">
    <source>
        <dbReference type="EMBL" id="KAL0491195.1"/>
    </source>
</evidence>
<dbReference type="GO" id="GO:0000209">
    <property type="term" value="P:protein polyubiquitination"/>
    <property type="evidence" value="ECO:0007669"/>
    <property type="project" value="TreeGrafter"/>
</dbReference>
<dbReference type="Pfam" id="PF25021">
    <property type="entry name" value="TEN_NHL"/>
    <property type="match status" value="1"/>
</dbReference>
<dbReference type="InterPro" id="IPR001258">
    <property type="entry name" value="NHL_repeat"/>
</dbReference>
<keyword evidence="1" id="KW-0677">Repeat</keyword>
<gene>
    <name evidence="5" type="ORF">AKO1_002305</name>
</gene>
<evidence type="ECO:0000313" key="6">
    <source>
        <dbReference type="Proteomes" id="UP001431209"/>
    </source>
</evidence>
<evidence type="ECO:0000256" key="2">
    <source>
        <dbReference type="PROSITE-ProRule" id="PRU00504"/>
    </source>
</evidence>
<feature type="repeat" description="NHL" evidence="2">
    <location>
        <begin position="271"/>
        <end position="302"/>
    </location>
</feature>
<dbReference type="SUPFAM" id="SSF101898">
    <property type="entry name" value="NHL repeat"/>
    <property type="match status" value="1"/>
</dbReference>
<feature type="repeat" description="NHL" evidence="2">
    <location>
        <begin position="42"/>
        <end position="78"/>
    </location>
</feature>
<feature type="domain" description="Teneurin NHL" evidence="4">
    <location>
        <begin position="35"/>
        <end position="87"/>
    </location>
</feature>
<dbReference type="InterPro" id="IPR050952">
    <property type="entry name" value="TRIM-NHL_E3_ligases"/>
</dbReference>
<protein>
    <submittedName>
        <fullName evidence="5">E3 ubiquitin-protein ligase</fullName>
    </submittedName>
</protein>
<dbReference type="EMBL" id="JAOPGA020001773">
    <property type="protein sequence ID" value="KAL0491195.1"/>
    <property type="molecule type" value="Genomic_DNA"/>
</dbReference>
<reference evidence="5 6" key="1">
    <citation type="submission" date="2024-03" db="EMBL/GenBank/DDBJ databases">
        <title>The Acrasis kona genome and developmental transcriptomes reveal deep origins of eukaryotic multicellular pathways.</title>
        <authorList>
            <person name="Sheikh S."/>
            <person name="Fu C.-J."/>
            <person name="Brown M.W."/>
            <person name="Baldauf S.L."/>
        </authorList>
    </citation>
    <scope>NUCLEOTIDE SEQUENCE [LARGE SCALE GENOMIC DNA]</scope>
    <source>
        <strain evidence="5 6">ATCC MYA-3509</strain>
    </source>
</reference>
<name>A0AAW2ZNZ7_9EUKA</name>
<accession>A0AAW2ZNZ7</accession>
<dbReference type="GO" id="GO:0043161">
    <property type="term" value="P:proteasome-mediated ubiquitin-dependent protein catabolic process"/>
    <property type="evidence" value="ECO:0007669"/>
    <property type="project" value="TreeGrafter"/>
</dbReference>
<dbReference type="InterPro" id="IPR011042">
    <property type="entry name" value="6-blade_b-propeller_TolB-like"/>
</dbReference>
<proteinExistence type="predicted"/>
<evidence type="ECO:0000256" key="3">
    <source>
        <dbReference type="SAM" id="SignalP"/>
    </source>
</evidence>
<dbReference type="InterPro" id="IPR056822">
    <property type="entry name" value="TEN_NHL"/>
</dbReference>